<dbReference type="PANTHER" id="PTHR43976:SF16">
    <property type="entry name" value="SHORT-CHAIN DEHYDROGENASE_REDUCTASE FAMILY PROTEIN"/>
    <property type="match status" value="1"/>
</dbReference>
<name>A0A1G4ESL9_BACMY</name>
<dbReference type="InterPro" id="IPR051911">
    <property type="entry name" value="SDR_oxidoreductase"/>
</dbReference>
<evidence type="ECO:0000313" key="6">
    <source>
        <dbReference type="Proteomes" id="UP000195696"/>
    </source>
</evidence>
<evidence type="ECO:0000256" key="2">
    <source>
        <dbReference type="ARBA" id="ARBA00023002"/>
    </source>
</evidence>
<dbReference type="EMBL" id="FMAK01000037">
    <property type="protein sequence ID" value="SCB69156.1"/>
    <property type="molecule type" value="Genomic_DNA"/>
</dbReference>
<dbReference type="Pfam" id="PF00106">
    <property type="entry name" value="adh_short"/>
    <property type="match status" value="1"/>
</dbReference>
<dbReference type="SUPFAM" id="SSF51735">
    <property type="entry name" value="NAD(P)-binding Rossmann-fold domains"/>
    <property type="match status" value="1"/>
</dbReference>
<dbReference type="EC" id="1.-.-.-" evidence="5"/>
<evidence type="ECO:0000256" key="1">
    <source>
        <dbReference type="ARBA" id="ARBA00006484"/>
    </source>
</evidence>
<dbReference type="Proteomes" id="UP000195696">
    <property type="component" value="Unassembled WGS sequence"/>
</dbReference>
<accession>A0A1G4ESL9</accession>
<keyword evidence="2 5" id="KW-0560">Oxidoreductase</keyword>
<evidence type="ECO:0000256" key="3">
    <source>
        <dbReference type="RuleBase" id="RU000363"/>
    </source>
</evidence>
<dbReference type="PRINTS" id="PR00080">
    <property type="entry name" value="SDRFAMILY"/>
</dbReference>
<evidence type="ECO:0000256" key="4">
    <source>
        <dbReference type="SAM" id="MobiDB-lite"/>
    </source>
</evidence>
<proteinExistence type="inferred from homology"/>
<gene>
    <name evidence="5" type="ORF">BWGO95_03308</name>
</gene>
<dbReference type="PANTHER" id="PTHR43976">
    <property type="entry name" value="SHORT CHAIN DEHYDROGENASE"/>
    <property type="match status" value="1"/>
</dbReference>
<dbReference type="Gene3D" id="3.40.50.720">
    <property type="entry name" value="NAD(P)-binding Rossmann-like Domain"/>
    <property type="match status" value="1"/>
</dbReference>
<dbReference type="NCBIfam" id="NF006114">
    <property type="entry name" value="PRK08263.1"/>
    <property type="match status" value="1"/>
</dbReference>
<evidence type="ECO:0000313" key="5">
    <source>
        <dbReference type="EMBL" id="SCB69156.1"/>
    </source>
</evidence>
<dbReference type="CDD" id="cd05374">
    <property type="entry name" value="17beta-HSD-like_SDR_c"/>
    <property type="match status" value="1"/>
</dbReference>
<reference evidence="5 6" key="1">
    <citation type="submission" date="2016-08" db="EMBL/GenBank/DDBJ databases">
        <authorList>
            <person name="Seilhamer J.J."/>
        </authorList>
    </citation>
    <scope>NUCLEOTIDE SEQUENCE [LARGE SCALE GENOMIC DNA]</scope>
    <source>
        <strain evidence="5 6">SDA_GO95</strain>
    </source>
</reference>
<dbReference type="PROSITE" id="PS00061">
    <property type="entry name" value="ADH_SHORT"/>
    <property type="match status" value="1"/>
</dbReference>
<sequence>MDKENIVYSRVWFITGASKGFGRALVEAALEQGDMVVATARKPEILAQSFQDNNHLLILPLDVTNSYQIQESVEKAIEKFGHIDILVNNAGYGLLGAVEEANLEEVKQVFSTNVFGLHAVTQAVLPHLRSQRSGHIINISSVGGFSGSIGWGIYNSTKFAVEGLSEALSLEVKPLGIHVTIVEPGMFRTDFLASSMRSVNTVIKDYTNTSGQTREKANESSGNQPGDPKKAASAILKVVAADDPPLRLVLGPDSLKRIKTKLEQVKTDLNNWQTVTLSTNIEDEQIG</sequence>
<dbReference type="InterPro" id="IPR036291">
    <property type="entry name" value="NAD(P)-bd_dom_sf"/>
</dbReference>
<dbReference type="GO" id="GO:0016491">
    <property type="term" value="F:oxidoreductase activity"/>
    <property type="evidence" value="ECO:0007669"/>
    <property type="project" value="UniProtKB-KW"/>
</dbReference>
<comment type="similarity">
    <text evidence="1 3">Belongs to the short-chain dehydrogenases/reductases (SDR) family.</text>
</comment>
<dbReference type="AlphaFoldDB" id="A0A1G4ESL9"/>
<dbReference type="InterPro" id="IPR002347">
    <property type="entry name" value="SDR_fam"/>
</dbReference>
<dbReference type="InterPro" id="IPR020904">
    <property type="entry name" value="Sc_DH/Rdtase_CS"/>
</dbReference>
<dbReference type="NCBIfam" id="NF004824">
    <property type="entry name" value="PRK06180.1"/>
    <property type="match status" value="1"/>
</dbReference>
<dbReference type="PRINTS" id="PR00081">
    <property type="entry name" value="GDHRDH"/>
</dbReference>
<organism evidence="5 6">
    <name type="scientific">Bacillus mycoides</name>
    <dbReference type="NCBI Taxonomy" id="1405"/>
    <lineage>
        <taxon>Bacteria</taxon>
        <taxon>Bacillati</taxon>
        <taxon>Bacillota</taxon>
        <taxon>Bacilli</taxon>
        <taxon>Bacillales</taxon>
        <taxon>Bacillaceae</taxon>
        <taxon>Bacillus</taxon>
        <taxon>Bacillus cereus group</taxon>
    </lineage>
</organism>
<protein>
    <submittedName>
        <fullName evidence="5">Uncharacterized oxidoreductase yusZ</fullName>
        <ecNumber evidence="5">1.-.-.-</ecNumber>
    </submittedName>
</protein>
<feature type="region of interest" description="Disordered" evidence="4">
    <location>
        <begin position="210"/>
        <end position="229"/>
    </location>
</feature>